<dbReference type="AlphaFoldDB" id="A0A9W6THG4"/>
<evidence type="ECO:0000313" key="1">
    <source>
        <dbReference type="EMBL" id="GMF13383.1"/>
    </source>
</evidence>
<sequence length="117" mass="13650">MASKGNEKEIDYVSKQANLTAQIESERQAAKKWWDEYGMCYLENARPEDFTYDNRVLALKKKLEDPKCVNSRYLIFDGANQTHCVLYPIARFHHAALHTTSTDYGCRPPFKECRKKI</sequence>
<accession>A0A9W6THG4</accession>
<gene>
    <name evidence="1" type="ORF">Plil01_000386100</name>
</gene>
<proteinExistence type="predicted"/>
<dbReference type="EMBL" id="BSXW01000154">
    <property type="protein sequence ID" value="GMF13383.1"/>
    <property type="molecule type" value="Genomic_DNA"/>
</dbReference>
<comment type="caution">
    <text evidence="1">The sequence shown here is derived from an EMBL/GenBank/DDBJ whole genome shotgun (WGS) entry which is preliminary data.</text>
</comment>
<evidence type="ECO:0000313" key="2">
    <source>
        <dbReference type="Proteomes" id="UP001165083"/>
    </source>
</evidence>
<protein>
    <submittedName>
        <fullName evidence="1">Unnamed protein product</fullName>
    </submittedName>
</protein>
<dbReference type="OrthoDB" id="147348at2759"/>
<keyword evidence="2" id="KW-1185">Reference proteome</keyword>
<organism evidence="1 2">
    <name type="scientific">Phytophthora lilii</name>
    <dbReference type="NCBI Taxonomy" id="2077276"/>
    <lineage>
        <taxon>Eukaryota</taxon>
        <taxon>Sar</taxon>
        <taxon>Stramenopiles</taxon>
        <taxon>Oomycota</taxon>
        <taxon>Peronosporomycetes</taxon>
        <taxon>Peronosporales</taxon>
        <taxon>Peronosporaceae</taxon>
        <taxon>Phytophthora</taxon>
    </lineage>
</organism>
<dbReference type="Proteomes" id="UP001165083">
    <property type="component" value="Unassembled WGS sequence"/>
</dbReference>
<name>A0A9W6THG4_9STRA</name>
<reference evidence="1" key="1">
    <citation type="submission" date="2023-04" db="EMBL/GenBank/DDBJ databases">
        <title>Phytophthora lilii NBRC 32176.</title>
        <authorList>
            <person name="Ichikawa N."/>
            <person name="Sato H."/>
            <person name="Tonouchi N."/>
        </authorList>
    </citation>
    <scope>NUCLEOTIDE SEQUENCE</scope>
    <source>
        <strain evidence="1">NBRC 32176</strain>
    </source>
</reference>